<evidence type="ECO:0000256" key="1">
    <source>
        <dbReference type="SAM" id="MobiDB-lite"/>
    </source>
</evidence>
<evidence type="ECO:0000313" key="3">
    <source>
        <dbReference type="Proteomes" id="UP001433268"/>
    </source>
</evidence>
<comment type="caution">
    <text evidence="2">The sequence shown here is derived from an EMBL/GenBank/DDBJ whole genome shotgun (WGS) entry which is preliminary data.</text>
</comment>
<reference evidence="2 3" key="1">
    <citation type="submission" date="2023-01" db="EMBL/GenBank/DDBJ databases">
        <title>Analysis of 21 Apiospora genomes using comparative genomics revels a genus with tremendous synthesis potential of carbohydrate active enzymes and secondary metabolites.</title>
        <authorList>
            <person name="Sorensen T."/>
        </authorList>
    </citation>
    <scope>NUCLEOTIDE SEQUENCE [LARGE SCALE GENOMIC DNA]</scope>
    <source>
        <strain evidence="2 3">CBS 114990</strain>
    </source>
</reference>
<accession>A0ABR1UU08</accession>
<dbReference type="Proteomes" id="UP001433268">
    <property type="component" value="Unassembled WGS sequence"/>
</dbReference>
<feature type="region of interest" description="Disordered" evidence="1">
    <location>
        <begin position="67"/>
        <end position="99"/>
    </location>
</feature>
<dbReference type="GeneID" id="92051653"/>
<keyword evidence="3" id="KW-1185">Reference proteome</keyword>
<organism evidence="2 3">
    <name type="scientific">Apiospora hydei</name>
    <dbReference type="NCBI Taxonomy" id="1337664"/>
    <lineage>
        <taxon>Eukaryota</taxon>
        <taxon>Fungi</taxon>
        <taxon>Dikarya</taxon>
        <taxon>Ascomycota</taxon>
        <taxon>Pezizomycotina</taxon>
        <taxon>Sordariomycetes</taxon>
        <taxon>Xylariomycetidae</taxon>
        <taxon>Amphisphaeriales</taxon>
        <taxon>Apiosporaceae</taxon>
        <taxon>Apiospora</taxon>
    </lineage>
</organism>
<sequence>MHCGGEAVGVDATLKGGSKSSREALRLCVVTILASAQLFWVTRQLGVSGENLVKELESGSVTALPVSVEEGNSAAPRRRPRGLERRWARGSSSRAPQRA</sequence>
<protein>
    <submittedName>
        <fullName evidence="2">Uncharacterized protein</fullName>
    </submittedName>
</protein>
<proteinExistence type="predicted"/>
<evidence type="ECO:0000313" key="2">
    <source>
        <dbReference type="EMBL" id="KAK8062182.1"/>
    </source>
</evidence>
<name>A0ABR1UU08_9PEZI</name>
<gene>
    <name evidence="2" type="ORF">PG997_014279</name>
</gene>
<dbReference type="RefSeq" id="XP_066660781.1">
    <property type="nucleotide sequence ID" value="XM_066818593.1"/>
</dbReference>
<dbReference type="EMBL" id="JAQQWN010000010">
    <property type="protein sequence ID" value="KAK8062182.1"/>
    <property type="molecule type" value="Genomic_DNA"/>
</dbReference>